<dbReference type="Gene3D" id="2.60.40.10">
    <property type="entry name" value="Immunoglobulins"/>
    <property type="match status" value="4"/>
</dbReference>
<dbReference type="PANTHER" id="PTHR10075">
    <property type="entry name" value="BASIGIN RELATED"/>
    <property type="match status" value="1"/>
</dbReference>
<evidence type="ECO:0000256" key="1">
    <source>
        <dbReference type="ARBA" id="ARBA00022737"/>
    </source>
</evidence>
<keyword evidence="1" id="KW-0677">Repeat</keyword>
<dbReference type="OrthoDB" id="428111at2759"/>
<keyword evidence="6" id="KW-1185">Reference proteome</keyword>
<proteinExistence type="predicted"/>
<dbReference type="PROSITE" id="PS50835">
    <property type="entry name" value="IG_LIKE"/>
    <property type="match status" value="3"/>
</dbReference>
<dbReference type="SMART" id="SM00408">
    <property type="entry name" value="IGc2"/>
    <property type="match status" value="4"/>
</dbReference>
<dbReference type="GO" id="GO:0070593">
    <property type="term" value="P:dendrite self-avoidance"/>
    <property type="evidence" value="ECO:0007669"/>
    <property type="project" value="TreeGrafter"/>
</dbReference>
<dbReference type="PANTHER" id="PTHR10075:SF100">
    <property type="entry name" value="FASCICLIN-2"/>
    <property type="match status" value="1"/>
</dbReference>
<dbReference type="FunFam" id="2.60.40.10:FF:000032">
    <property type="entry name" value="palladin isoform X1"/>
    <property type="match status" value="1"/>
</dbReference>
<dbReference type="GO" id="GO:0005886">
    <property type="term" value="C:plasma membrane"/>
    <property type="evidence" value="ECO:0007669"/>
    <property type="project" value="TreeGrafter"/>
</dbReference>
<gene>
    <name evidence="5" type="ORF">OESDEN_00037</name>
</gene>
<protein>
    <submittedName>
        <fullName evidence="5">Immunoglobulin I-set domain protein</fullName>
    </submittedName>
</protein>
<dbReference type="InterPro" id="IPR013098">
    <property type="entry name" value="Ig_I-set"/>
</dbReference>
<evidence type="ECO:0000313" key="6">
    <source>
        <dbReference type="Proteomes" id="UP000053660"/>
    </source>
</evidence>
<dbReference type="SMART" id="SM00409">
    <property type="entry name" value="IG"/>
    <property type="match status" value="4"/>
</dbReference>
<dbReference type="InterPro" id="IPR013783">
    <property type="entry name" value="Ig-like_fold"/>
</dbReference>
<dbReference type="InterPro" id="IPR003599">
    <property type="entry name" value="Ig_sub"/>
</dbReference>
<feature type="domain" description="Ig-like" evidence="4">
    <location>
        <begin position="31"/>
        <end position="166"/>
    </location>
</feature>
<dbReference type="GO" id="GO:0030424">
    <property type="term" value="C:axon"/>
    <property type="evidence" value="ECO:0007669"/>
    <property type="project" value="TreeGrafter"/>
</dbReference>
<dbReference type="InterPro" id="IPR007110">
    <property type="entry name" value="Ig-like_dom"/>
</dbReference>
<organism evidence="5 6">
    <name type="scientific">Oesophagostomum dentatum</name>
    <name type="common">Nodular worm</name>
    <dbReference type="NCBI Taxonomy" id="61180"/>
    <lineage>
        <taxon>Eukaryota</taxon>
        <taxon>Metazoa</taxon>
        <taxon>Ecdysozoa</taxon>
        <taxon>Nematoda</taxon>
        <taxon>Chromadorea</taxon>
        <taxon>Rhabditida</taxon>
        <taxon>Rhabditina</taxon>
        <taxon>Rhabditomorpha</taxon>
        <taxon>Strongyloidea</taxon>
        <taxon>Strongylidae</taxon>
        <taxon>Oesophagostomum</taxon>
    </lineage>
</organism>
<evidence type="ECO:0000259" key="4">
    <source>
        <dbReference type="PROSITE" id="PS50835"/>
    </source>
</evidence>
<dbReference type="GO" id="GO:0007411">
    <property type="term" value="P:axon guidance"/>
    <property type="evidence" value="ECO:0007669"/>
    <property type="project" value="TreeGrafter"/>
</dbReference>
<sequence length="486" mass="53462">MNVLYLLTKGTRREKTCDDFTFISDPEDGAPVIIEHPLDVIVSKGSPATLNCAAKPPGAQITWYKDGQPVTTNKDQVNSHRIILDTGALFLLKVSSGFLDWAMKYLGFLNGKNFLTEILALAFYAFGQRICYKGLGKNGKDGDSGSYHCVARNEHGEAQSREGTLKIAMLRDDFRTRPRTVQALSGDKAVLECSPPRGFPEPVVEHGDSGTYQCVAANMVGERISNPARLSVYEKPKFLQEPKDVTVDVGSSVLFDCRVSGEPQPQISWKKKNDQMPVARAYIAKDNRGLRIDRVQVSDEGDYVCYARNPAGSIESSARLKVQAPPTFQTKPTDQTVAQGSTATFDCVPVGQPTPAYFWSKEGQQVCFGRRSDFECLNGFPALYRSQSRYSKVQQITDKLKIVVINLLFPGHVSADGRIKVSSSGTLTIADVRSMDEGAYVCAAMNSAGSSLSKALLKLSTKGKPQFRILAAVLSFPTYIFYNERR</sequence>
<feature type="domain" description="Ig-like" evidence="4">
    <location>
        <begin position="326"/>
        <end position="453"/>
    </location>
</feature>
<feature type="domain" description="Ig-like" evidence="4">
    <location>
        <begin position="236"/>
        <end position="321"/>
    </location>
</feature>
<reference evidence="5 6" key="1">
    <citation type="submission" date="2014-03" db="EMBL/GenBank/DDBJ databases">
        <title>Draft genome of the hookworm Oesophagostomum dentatum.</title>
        <authorList>
            <person name="Mitreva M."/>
        </authorList>
    </citation>
    <scope>NUCLEOTIDE SEQUENCE [LARGE SCALE GENOMIC DNA]</scope>
    <source>
        <strain evidence="5 6">OD-Hann</strain>
    </source>
</reference>
<dbReference type="Pfam" id="PF13927">
    <property type="entry name" value="Ig_3"/>
    <property type="match status" value="2"/>
</dbReference>
<evidence type="ECO:0000256" key="2">
    <source>
        <dbReference type="ARBA" id="ARBA00023157"/>
    </source>
</evidence>
<name>A0A0B1TRR8_OESDE</name>
<dbReference type="Proteomes" id="UP000053660">
    <property type="component" value="Unassembled WGS sequence"/>
</dbReference>
<dbReference type="InterPro" id="IPR036179">
    <property type="entry name" value="Ig-like_dom_sf"/>
</dbReference>
<dbReference type="GO" id="GO:0098632">
    <property type="term" value="F:cell-cell adhesion mediator activity"/>
    <property type="evidence" value="ECO:0007669"/>
    <property type="project" value="TreeGrafter"/>
</dbReference>
<dbReference type="GO" id="GO:0007156">
    <property type="term" value="P:homophilic cell adhesion via plasma membrane adhesion molecules"/>
    <property type="evidence" value="ECO:0007669"/>
    <property type="project" value="TreeGrafter"/>
</dbReference>
<dbReference type="EMBL" id="KN549200">
    <property type="protein sequence ID" value="KHJ99974.1"/>
    <property type="molecule type" value="Genomic_DNA"/>
</dbReference>
<evidence type="ECO:0000256" key="3">
    <source>
        <dbReference type="ARBA" id="ARBA00023319"/>
    </source>
</evidence>
<dbReference type="AlphaFoldDB" id="A0A0B1TRR8"/>
<accession>A0A0B1TRR8</accession>
<dbReference type="Pfam" id="PF07679">
    <property type="entry name" value="I-set"/>
    <property type="match status" value="1"/>
</dbReference>
<keyword evidence="3" id="KW-0393">Immunoglobulin domain</keyword>
<dbReference type="InterPro" id="IPR003598">
    <property type="entry name" value="Ig_sub2"/>
</dbReference>
<evidence type="ECO:0000313" key="5">
    <source>
        <dbReference type="EMBL" id="KHJ99974.1"/>
    </source>
</evidence>
<keyword evidence="2" id="KW-1015">Disulfide bond</keyword>
<dbReference type="SUPFAM" id="SSF48726">
    <property type="entry name" value="Immunoglobulin"/>
    <property type="match status" value="4"/>
</dbReference>